<name>A0A9X7GG41_BACTU</name>
<dbReference type="Proteomes" id="UP000223366">
    <property type="component" value="Unassembled WGS sequence"/>
</dbReference>
<protein>
    <submittedName>
        <fullName evidence="1">Uncharacterized protein</fullName>
    </submittedName>
</protein>
<dbReference type="RefSeq" id="WP_098685569.1">
    <property type="nucleotide sequence ID" value="NZ_NVDU01000003.1"/>
</dbReference>
<reference evidence="1 2" key="1">
    <citation type="submission" date="2017-09" db="EMBL/GenBank/DDBJ databases">
        <title>Large-scale bioinformatics analysis of Bacillus genomes uncovers conserved roles of natural products in bacterial physiology.</title>
        <authorList>
            <consortium name="Agbiome Team Llc"/>
            <person name="Bleich R.M."/>
            <person name="Grubbs K.J."/>
            <person name="Santa Maria K.C."/>
            <person name="Allen S.E."/>
            <person name="Farag S."/>
            <person name="Shank E.A."/>
            <person name="Bowers A."/>
        </authorList>
    </citation>
    <scope>NUCLEOTIDE SEQUENCE [LARGE SCALE GENOMIC DNA]</scope>
    <source>
        <strain evidence="1 2">AFS060060</strain>
    </source>
</reference>
<accession>A0A9X7GG41</accession>
<comment type="caution">
    <text evidence="1">The sequence shown here is derived from an EMBL/GenBank/DDBJ whole genome shotgun (WGS) entry which is preliminary data.</text>
</comment>
<gene>
    <name evidence="1" type="ORF">COK99_01390</name>
</gene>
<sequence length="200" mass="22725">MNHTQETIKQLEAAALKGLFSKKPITDFLTTGNSHIIIPGYTIGIMLALEIEHLLEGDTFQIKAQHLKTKEITTITVPCSVNIYEVIEDNQRIVHLKDIAKGDIISRCLDGSNYVKITYLKNYNDNRKIEYKSSNLEAGDTRYYAFMEPEEPVWLFNPSIAMNTSSQKLAVITEYIQQINLSELSDHNRSVMTNIKSILS</sequence>
<proteinExistence type="predicted"/>
<organism evidence="1 2">
    <name type="scientific">Bacillus thuringiensis</name>
    <dbReference type="NCBI Taxonomy" id="1428"/>
    <lineage>
        <taxon>Bacteria</taxon>
        <taxon>Bacillati</taxon>
        <taxon>Bacillota</taxon>
        <taxon>Bacilli</taxon>
        <taxon>Bacillales</taxon>
        <taxon>Bacillaceae</taxon>
        <taxon>Bacillus</taxon>
        <taxon>Bacillus cereus group</taxon>
    </lineage>
</organism>
<dbReference type="EMBL" id="NVDU01000003">
    <property type="protein sequence ID" value="PFV35703.1"/>
    <property type="molecule type" value="Genomic_DNA"/>
</dbReference>
<dbReference type="AlphaFoldDB" id="A0A9X7GG41"/>
<evidence type="ECO:0000313" key="2">
    <source>
        <dbReference type="Proteomes" id="UP000223366"/>
    </source>
</evidence>
<evidence type="ECO:0000313" key="1">
    <source>
        <dbReference type="EMBL" id="PFV35703.1"/>
    </source>
</evidence>